<dbReference type="EMBL" id="LXQA010625811">
    <property type="protein sequence ID" value="MCI62811.1"/>
    <property type="molecule type" value="Genomic_DNA"/>
</dbReference>
<dbReference type="Proteomes" id="UP000265520">
    <property type="component" value="Unassembled WGS sequence"/>
</dbReference>
<feature type="signal peptide" evidence="1">
    <location>
        <begin position="1"/>
        <end position="18"/>
    </location>
</feature>
<feature type="chain" id="PRO_5017399752" evidence="1">
    <location>
        <begin position="19"/>
        <end position="51"/>
    </location>
</feature>
<keyword evidence="1" id="KW-0732">Signal</keyword>
<evidence type="ECO:0000256" key="1">
    <source>
        <dbReference type="SAM" id="SignalP"/>
    </source>
</evidence>
<evidence type="ECO:0000313" key="3">
    <source>
        <dbReference type="Proteomes" id="UP000265520"/>
    </source>
</evidence>
<proteinExistence type="predicted"/>
<evidence type="ECO:0000313" key="2">
    <source>
        <dbReference type="EMBL" id="MCI62811.1"/>
    </source>
</evidence>
<feature type="non-terminal residue" evidence="2">
    <location>
        <position position="1"/>
    </location>
</feature>
<comment type="caution">
    <text evidence="2">The sequence shown here is derived from an EMBL/GenBank/DDBJ whole genome shotgun (WGS) entry which is preliminary data.</text>
</comment>
<name>A0A392TNQ6_9FABA</name>
<sequence length="51" mass="5380">SFVVIVATTIACLVMIDAAMKDVAVKTHTVLLLVVECADGEMSAHDFQGES</sequence>
<protein>
    <submittedName>
        <fullName evidence="2">Uncharacterized protein</fullName>
    </submittedName>
</protein>
<accession>A0A392TNQ6</accession>
<dbReference type="AlphaFoldDB" id="A0A392TNQ6"/>
<organism evidence="2 3">
    <name type="scientific">Trifolium medium</name>
    <dbReference type="NCBI Taxonomy" id="97028"/>
    <lineage>
        <taxon>Eukaryota</taxon>
        <taxon>Viridiplantae</taxon>
        <taxon>Streptophyta</taxon>
        <taxon>Embryophyta</taxon>
        <taxon>Tracheophyta</taxon>
        <taxon>Spermatophyta</taxon>
        <taxon>Magnoliopsida</taxon>
        <taxon>eudicotyledons</taxon>
        <taxon>Gunneridae</taxon>
        <taxon>Pentapetalae</taxon>
        <taxon>rosids</taxon>
        <taxon>fabids</taxon>
        <taxon>Fabales</taxon>
        <taxon>Fabaceae</taxon>
        <taxon>Papilionoideae</taxon>
        <taxon>50 kb inversion clade</taxon>
        <taxon>NPAAA clade</taxon>
        <taxon>Hologalegina</taxon>
        <taxon>IRL clade</taxon>
        <taxon>Trifolieae</taxon>
        <taxon>Trifolium</taxon>
    </lineage>
</organism>
<keyword evidence="3" id="KW-1185">Reference proteome</keyword>
<reference evidence="2 3" key="1">
    <citation type="journal article" date="2018" name="Front. Plant Sci.">
        <title>Red Clover (Trifolium pratense) and Zigzag Clover (T. medium) - A Picture of Genomic Similarities and Differences.</title>
        <authorList>
            <person name="Dluhosova J."/>
            <person name="Istvanek J."/>
            <person name="Nedelnik J."/>
            <person name="Repkova J."/>
        </authorList>
    </citation>
    <scope>NUCLEOTIDE SEQUENCE [LARGE SCALE GENOMIC DNA]</scope>
    <source>
        <strain evidence="3">cv. 10/8</strain>
        <tissue evidence="2">Leaf</tissue>
    </source>
</reference>